<organism evidence="1 2">
    <name type="scientific">Colletotrichum truncatum</name>
    <name type="common">Anthracnose fungus</name>
    <name type="synonym">Colletotrichum capsici</name>
    <dbReference type="NCBI Taxonomy" id="5467"/>
    <lineage>
        <taxon>Eukaryota</taxon>
        <taxon>Fungi</taxon>
        <taxon>Dikarya</taxon>
        <taxon>Ascomycota</taxon>
        <taxon>Pezizomycotina</taxon>
        <taxon>Sordariomycetes</taxon>
        <taxon>Hypocreomycetidae</taxon>
        <taxon>Glomerellales</taxon>
        <taxon>Glomerellaceae</taxon>
        <taxon>Colletotrichum</taxon>
        <taxon>Colletotrichum truncatum species complex</taxon>
    </lineage>
</organism>
<keyword evidence="2" id="KW-1185">Reference proteome</keyword>
<gene>
    <name evidence="1" type="ORF">CTRU02_203608</name>
</gene>
<comment type="caution">
    <text evidence="1">The sequence shown here is derived from an EMBL/GenBank/DDBJ whole genome shotgun (WGS) entry which is preliminary data.</text>
</comment>
<dbReference type="Proteomes" id="UP000805649">
    <property type="component" value="Unassembled WGS sequence"/>
</dbReference>
<accession>A0ACC3ZA06</accession>
<protein>
    <submittedName>
        <fullName evidence="1">Uncharacterized protein</fullName>
    </submittedName>
</protein>
<proteinExistence type="predicted"/>
<reference evidence="1 2" key="1">
    <citation type="journal article" date="2020" name="Phytopathology">
        <title>Genome Sequence Resources of Colletotrichum truncatum, C. plurivorum, C. musicola, and C. sojae: Four Species Pathogenic to Soybean (Glycine max).</title>
        <authorList>
            <person name="Rogerio F."/>
            <person name="Boufleur T.R."/>
            <person name="Ciampi-Guillardi M."/>
            <person name="Sukno S.A."/>
            <person name="Thon M.R."/>
            <person name="Massola Junior N.S."/>
            <person name="Baroncelli R."/>
        </authorList>
    </citation>
    <scope>NUCLEOTIDE SEQUENCE [LARGE SCALE GENOMIC DNA]</scope>
    <source>
        <strain evidence="1 2">CMES1059</strain>
    </source>
</reference>
<evidence type="ECO:0000313" key="2">
    <source>
        <dbReference type="Proteomes" id="UP000805649"/>
    </source>
</evidence>
<dbReference type="EMBL" id="VUJX02000002">
    <property type="protein sequence ID" value="KAL0940845.1"/>
    <property type="molecule type" value="Genomic_DNA"/>
</dbReference>
<name>A0ACC3ZA06_COLTU</name>
<sequence length="288" mass="28547">MKFIMYFGSGLVMAAAAMAQGNNLSECGRICIQNMQGQATALGCTAGDNACLCRNPNFTYGIRDCSYQSCPGAAQAEQGVAAGVEICRAAGVVVATTPEATVVKPTGTATVIVPPVVSTIFSVITSDGKTITTAIGHTTIAPVDNANGGTPVSSAVSTSTFTTVVTNGGSTFTTTGETTLFGIGGVPGGASLPHQTQVTTVPVVSTITTGDSVITSTIGSTTILAGPDPTSVQPSQEADVSSHTETHQTTQSRTGQATSASSTGHAPKQTAGPAAGILAAAGLAAMLM</sequence>
<evidence type="ECO:0000313" key="1">
    <source>
        <dbReference type="EMBL" id="KAL0940845.1"/>
    </source>
</evidence>